<protein>
    <recommendedName>
        <fullName evidence="2">U2A'/phosphoprotein 32 family A C-terminal domain-containing protein</fullName>
    </recommendedName>
</protein>
<evidence type="ECO:0000313" key="3">
    <source>
        <dbReference type="EMBL" id="KAJ0410251.1"/>
    </source>
</evidence>
<evidence type="ECO:0000259" key="2">
    <source>
        <dbReference type="SMART" id="SM00446"/>
    </source>
</evidence>
<name>A0AAD5LR20_PYTIN</name>
<dbReference type="InterPro" id="IPR032675">
    <property type="entry name" value="LRR_dom_sf"/>
</dbReference>
<keyword evidence="4" id="KW-1185">Reference proteome</keyword>
<feature type="domain" description="U2A'/phosphoprotein 32 family A C-terminal" evidence="2">
    <location>
        <begin position="138"/>
        <end position="156"/>
    </location>
</feature>
<dbReference type="Pfam" id="PF14580">
    <property type="entry name" value="LRR_9"/>
    <property type="match status" value="1"/>
</dbReference>
<gene>
    <name evidence="3" type="ORF">P43SY_002583</name>
</gene>
<keyword evidence="1" id="KW-0677">Repeat</keyword>
<dbReference type="SUPFAM" id="SSF52058">
    <property type="entry name" value="L domain-like"/>
    <property type="match status" value="1"/>
</dbReference>
<sequence>MVHRLSQSVERGVADPYAELPVKNYKYVKNCTELYLAARGIERLANFDGFANLEVLWINDNQIERLDGLDGCFRLKQLYAQNNRIRTLDGSSLPHFKFLRELRLYDNKLHNFSATLGVLSRLHHLEDLDLFSNPLQEEDNYRLHVIRTVPSLLVLDRHVVTDEELPRDWRFAL</sequence>
<evidence type="ECO:0000313" key="4">
    <source>
        <dbReference type="Proteomes" id="UP001209570"/>
    </source>
</evidence>
<dbReference type="InterPro" id="IPR003603">
    <property type="entry name" value="U2A'_phosphoprotein32A_C"/>
</dbReference>
<dbReference type="PANTHER" id="PTHR46759:SF1">
    <property type="entry name" value="LEUCINE-RICH REPEAT-CONTAINING PROTEIN 72"/>
    <property type="match status" value="1"/>
</dbReference>
<dbReference type="PROSITE" id="PS51450">
    <property type="entry name" value="LRR"/>
    <property type="match status" value="1"/>
</dbReference>
<accession>A0AAD5LR20</accession>
<comment type="caution">
    <text evidence="3">The sequence shown here is derived from an EMBL/GenBank/DDBJ whole genome shotgun (WGS) entry which is preliminary data.</text>
</comment>
<dbReference type="SMART" id="SM00446">
    <property type="entry name" value="LRRcap"/>
    <property type="match status" value="1"/>
</dbReference>
<dbReference type="SMART" id="SM00365">
    <property type="entry name" value="LRR_SD22"/>
    <property type="match status" value="2"/>
</dbReference>
<dbReference type="PANTHER" id="PTHR46759">
    <property type="entry name" value="LEUCINE-RICH REPEAT-CONTAINING PROTEIN 72"/>
    <property type="match status" value="1"/>
</dbReference>
<reference evidence="3" key="1">
    <citation type="submission" date="2021-12" db="EMBL/GenBank/DDBJ databases">
        <title>Prjna785345.</title>
        <authorList>
            <person name="Rujirawat T."/>
            <person name="Krajaejun T."/>
        </authorList>
    </citation>
    <scope>NUCLEOTIDE SEQUENCE</scope>
    <source>
        <strain evidence="3">Pi057C3</strain>
    </source>
</reference>
<dbReference type="AlphaFoldDB" id="A0AAD5LR20"/>
<organism evidence="3 4">
    <name type="scientific">Pythium insidiosum</name>
    <name type="common">Pythiosis disease agent</name>
    <dbReference type="NCBI Taxonomy" id="114742"/>
    <lineage>
        <taxon>Eukaryota</taxon>
        <taxon>Sar</taxon>
        <taxon>Stramenopiles</taxon>
        <taxon>Oomycota</taxon>
        <taxon>Peronosporomycetes</taxon>
        <taxon>Pythiales</taxon>
        <taxon>Pythiaceae</taxon>
        <taxon>Pythium</taxon>
    </lineage>
</organism>
<dbReference type="EMBL" id="JAKCXM010000001">
    <property type="protein sequence ID" value="KAJ0410251.1"/>
    <property type="molecule type" value="Genomic_DNA"/>
</dbReference>
<dbReference type="InterPro" id="IPR042655">
    <property type="entry name" value="LRC72"/>
</dbReference>
<evidence type="ECO:0000256" key="1">
    <source>
        <dbReference type="ARBA" id="ARBA00022737"/>
    </source>
</evidence>
<proteinExistence type="predicted"/>
<dbReference type="InterPro" id="IPR001611">
    <property type="entry name" value="Leu-rich_rpt"/>
</dbReference>
<dbReference type="Proteomes" id="UP001209570">
    <property type="component" value="Unassembled WGS sequence"/>
</dbReference>
<dbReference type="Gene3D" id="3.80.10.10">
    <property type="entry name" value="Ribonuclease Inhibitor"/>
    <property type="match status" value="1"/>
</dbReference>